<evidence type="ECO:0000313" key="1">
    <source>
        <dbReference type="EMBL" id="MBC5644233.1"/>
    </source>
</evidence>
<proteinExistence type="predicted"/>
<comment type="caution">
    <text evidence="1">The sequence shown here is derived from an EMBL/GenBank/DDBJ whole genome shotgun (WGS) entry which is preliminary data.</text>
</comment>
<dbReference type="Proteomes" id="UP000644010">
    <property type="component" value="Unassembled WGS sequence"/>
</dbReference>
<keyword evidence="2" id="KW-1185">Reference proteome</keyword>
<organism evidence="1 2">
    <name type="scientific">Parabacteroides segnis</name>
    <dbReference type="NCBI Taxonomy" id="2763058"/>
    <lineage>
        <taxon>Bacteria</taxon>
        <taxon>Pseudomonadati</taxon>
        <taxon>Bacteroidota</taxon>
        <taxon>Bacteroidia</taxon>
        <taxon>Bacteroidales</taxon>
        <taxon>Tannerellaceae</taxon>
        <taxon>Parabacteroides</taxon>
    </lineage>
</organism>
<dbReference type="RefSeq" id="WP_186960136.1">
    <property type="nucleotide sequence ID" value="NZ_JACOOI010000016.1"/>
</dbReference>
<dbReference type="EMBL" id="JACOOI010000016">
    <property type="protein sequence ID" value="MBC5644233.1"/>
    <property type="molecule type" value="Genomic_DNA"/>
</dbReference>
<accession>A0ABR7E4Z2</accession>
<protein>
    <submittedName>
        <fullName evidence="1">Uncharacterized protein</fullName>
    </submittedName>
</protein>
<gene>
    <name evidence="1" type="ORF">H8S77_15230</name>
</gene>
<reference evidence="1 2" key="1">
    <citation type="submission" date="2020-08" db="EMBL/GenBank/DDBJ databases">
        <title>Genome public.</title>
        <authorList>
            <person name="Liu C."/>
            <person name="Sun Q."/>
        </authorList>
    </citation>
    <scope>NUCLEOTIDE SEQUENCE [LARGE SCALE GENOMIC DNA]</scope>
    <source>
        <strain evidence="1 2">BX2</strain>
    </source>
</reference>
<evidence type="ECO:0000313" key="2">
    <source>
        <dbReference type="Proteomes" id="UP000644010"/>
    </source>
</evidence>
<name>A0ABR7E4Z2_9BACT</name>
<sequence length="157" mass="17309">MSKLKEAVKEYVESFPWKRGSDYSQKYCHDAFIAGAQWQLQQLGHSDPPGEQGADGTTIIKEVMKEKAIEAFNEAMIYFESPDCPTAEEALKHFIACLDQGLDSGCSEKPNDLICGDCDAYCECQMAGAEHNDVACPGFDDSSLNQLNGKNNEKNNV</sequence>